<accession>A0A4P2PXK7</accession>
<dbReference type="SUPFAM" id="SSF103481">
    <property type="entry name" value="Multidrug resistance efflux transporter EmrE"/>
    <property type="match status" value="2"/>
</dbReference>
<evidence type="ECO:0000256" key="8">
    <source>
        <dbReference type="SAM" id="MobiDB-lite"/>
    </source>
</evidence>
<dbReference type="EMBL" id="CP012670">
    <property type="protein sequence ID" value="AUX21549.1"/>
    <property type="molecule type" value="Genomic_DNA"/>
</dbReference>
<feature type="transmembrane region" description="Helical" evidence="9">
    <location>
        <begin position="288"/>
        <end position="309"/>
    </location>
</feature>
<gene>
    <name evidence="11" type="primary">spr</name>
    <name evidence="11" type="ORF">SOCEGT47_020350</name>
</gene>
<dbReference type="PANTHER" id="PTHR22911">
    <property type="entry name" value="ACYL-MALONYL CONDENSING ENZYME-RELATED"/>
    <property type="match status" value="1"/>
</dbReference>
<reference evidence="11 12" key="1">
    <citation type="submission" date="2015-09" db="EMBL/GenBank/DDBJ databases">
        <title>Sorangium comparison.</title>
        <authorList>
            <person name="Zaburannyi N."/>
            <person name="Bunk B."/>
            <person name="Overmann J."/>
            <person name="Mueller R."/>
        </authorList>
    </citation>
    <scope>NUCLEOTIDE SEQUENCE [LARGE SCALE GENOMIC DNA]</scope>
    <source>
        <strain evidence="11 12">So ceGT47</strain>
    </source>
</reference>
<evidence type="ECO:0000256" key="2">
    <source>
        <dbReference type="ARBA" id="ARBA00007362"/>
    </source>
</evidence>
<dbReference type="InterPro" id="IPR037185">
    <property type="entry name" value="EmrE-like"/>
</dbReference>
<feature type="compositionally biased region" description="Basic and acidic residues" evidence="8">
    <location>
        <begin position="15"/>
        <end position="24"/>
    </location>
</feature>
<evidence type="ECO:0000256" key="5">
    <source>
        <dbReference type="ARBA" id="ARBA00022692"/>
    </source>
</evidence>
<keyword evidence="4" id="KW-1003">Cell membrane</keyword>
<feature type="transmembrane region" description="Helical" evidence="9">
    <location>
        <begin position="231"/>
        <end position="250"/>
    </location>
</feature>
<feature type="transmembrane region" description="Helical" evidence="9">
    <location>
        <begin position="59"/>
        <end position="80"/>
    </location>
</feature>
<evidence type="ECO:0000313" key="12">
    <source>
        <dbReference type="Proteomes" id="UP000295781"/>
    </source>
</evidence>
<comment type="similarity">
    <text evidence="2">Belongs to the EamA transporter family.</text>
</comment>
<dbReference type="NCBIfam" id="TIGR00688">
    <property type="entry name" value="rarD"/>
    <property type="match status" value="1"/>
</dbReference>
<feature type="domain" description="EamA" evidence="10">
    <location>
        <begin position="28"/>
        <end position="161"/>
    </location>
</feature>
<evidence type="ECO:0000256" key="9">
    <source>
        <dbReference type="SAM" id="Phobius"/>
    </source>
</evidence>
<feature type="transmembrane region" description="Helical" evidence="9">
    <location>
        <begin position="148"/>
        <end position="165"/>
    </location>
</feature>
<feature type="transmembrane region" description="Helical" evidence="9">
    <location>
        <begin position="262"/>
        <end position="282"/>
    </location>
</feature>
<dbReference type="InterPro" id="IPR004626">
    <property type="entry name" value="RarD"/>
</dbReference>
<feature type="transmembrane region" description="Helical" evidence="9">
    <location>
        <begin position="29"/>
        <end position="47"/>
    </location>
</feature>
<proteinExistence type="inferred from homology"/>
<keyword evidence="6 9" id="KW-1133">Transmembrane helix</keyword>
<evidence type="ECO:0000256" key="3">
    <source>
        <dbReference type="ARBA" id="ARBA00022448"/>
    </source>
</evidence>
<protein>
    <submittedName>
        <fullName evidence="11">Membrane protein</fullName>
    </submittedName>
</protein>
<dbReference type="Proteomes" id="UP000295781">
    <property type="component" value="Chromosome"/>
</dbReference>
<evidence type="ECO:0000256" key="6">
    <source>
        <dbReference type="ARBA" id="ARBA00022989"/>
    </source>
</evidence>
<organism evidence="11 12">
    <name type="scientific">Sorangium cellulosum</name>
    <name type="common">Polyangium cellulosum</name>
    <dbReference type="NCBI Taxonomy" id="56"/>
    <lineage>
        <taxon>Bacteria</taxon>
        <taxon>Pseudomonadati</taxon>
        <taxon>Myxococcota</taxon>
        <taxon>Polyangia</taxon>
        <taxon>Polyangiales</taxon>
        <taxon>Polyangiaceae</taxon>
        <taxon>Sorangium</taxon>
    </lineage>
</organism>
<keyword evidence="3" id="KW-0813">Transport</keyword>
<feature type="transmembrane region" description="Helical" evidence="9">
    <location>
        <begin position="92"/>
        <end position="116"/>
    </location>
</feature>
<evidence type="ECO:0000256" key="7">
    <source>
        <dbReference type="ARBA" id="ARBA00023136"/>
    </source>
</evidence>
<sequence length="314" mass="33505">MASTAPEQARSPLRAPDEARDGRRQGSWGVLYGVAAYSAWGVVPVFWKQLRHVGAVEILAHRTVWSLLAFAALTLATGQRRALAAALRDRRVLLAMAATGALVSANWVLFIYAVAVDRLLDASLGYFINPLLSVLLGMLFLRERLRPAQWLALGLASAGVVHLAVRAGTVPWIALALAGTFGVYGLLRKVVRVDSLPGSTLETSFIAPVGVAYLVSLHVQGEGALGHADVRTHVLLAATGIVTALPLIWFTNAARRLSLTTLGFLQYLAPSGQFLLAVLVYGEPFTSTQAVSFACIWAALAVFSADAALRARRG</sequence>
<evidence type="ECO:0000313" key="11">
    <source>
        <dbReference type="EMBL" id="AUX21549.1"/>
    </source>
</evidence>
<feature type="transmembrane region" description="Helical" evidence="9">
    <location>
        <begin position="199"/>
        <end position="219"/>
    </location>
</feature>
<keyword evidence="5 9" id="KW-0812">Transmembrane</keyword>
<dbReference type="Gene3D" id="1.10.3730.20">
    <property type="match status" value="1"/>
</dbReference>
<evidence type="ECO:0000259" key="10">
    <source>
        <dbReference type="Pfam" id="PF00892"/>
    </source>
</evidence>
<evidence type="ECO:0000256" key="4">
    <source>
        <dbReference type="ARBA" id="ARBA00022475"/>
    </source>
</evidence>
<dbReference type="PANTHER" id="PTHR22911:SF137">
    <property type="entry name" value="SOLUTE CARRIER FAMILY 35 MEMBER G2-RELATED"/>
    <property type="match status" value="1"/>
</dbReference>
<feature type="region of interest" description="Disordered" evidence="8">
    <location>
        <begin position="1"/>
        <end position="24"/>
    </location>
</feature>
<dbReference type="InterPro" id="IPR000620">
    <property type="entry name" value="EamA_dom"/>
</dbReference>
<dbReference type="AlphaFoldDB" id="A0A4P2PXK7"/>
<feature type="transmembrane region" description="Helical" evidence="9">
    <location>
        <begin position="122"/>
        <end position="141"/>
    </location>
</feature>
<keyword evidence="7 9" id="KW-0472">Membrane</keyword>
<dbReference type="GO" id="GO:0005886">
    <property type="term" value="C:plasma membrane"/>
    <property type="evidence" value="ECO:0007669"/>
    <property type="project" value="UniProtKB-SubCell"/>
</dbReference>
<feature type="transmembrane region" description="Helical" evidence="9">
    <location>
        <begin position="171"/>
        <end position="187"/>
    </location>
</feature>
<name>A0A4P2PXK7_SORCE</name>
<evidence type="ECO:0000256" key="1">
    <source>
        <dbReference type="ARBA" id="ARBA00004651"/>
    </source>
</evidence>
<dbReference type="Pfam" id="PF00892">
    <property type="entry name" value="EamA"/>
    <property type="match status" value="1"/>
</dbReference>
<comment type="subcellular location">
    <subcellularLocation>
        <location evidence="1">Cell membrane</location>
        <topology evidence="1">Multi-pass membrane protein</topology>
    </subcellularLocation>
</comment>